<dbReference type="AlphaFoldDB" id="A0A1T4LRY2"/>
<accession>A0A1T4LRY2</accession>
<gene>
    <name evidence="1" type="ORF">SAMN02745202_00516</name>
</gene>
<organism evidence="1 2">
    <name type="scientific">Segatella oulorum</name>
    <dbReference type="NCBI Taxonomy" id="28136"/>
    <lineage>
        <taxon>Bacteria</taxon>
        <taxon>Pseudomonadati</taxon>
        <taxon>Bacteroidota</taxon>
        <taxon>Bacteroidia</taxon>
        <taxon>Bacteroidales</taxon>
        <taxon>Prevotellaceae</taxon>
        <taxon>Segatella</taxon>
    </lineage>
</organism>
<evidence type="ECO:0000313" key="2">
    <source>
        <dbReference type="Proteomes" id="UP000190065"/>
    </source>
</evidence>
<protein>
    <submittedName>
        <fullName evidence="1">Uncharacterized protein</fullName>
    </submittedName>
</protein>
<dbReference type="Proteomes" id="UP000190065">
    <property type="component" value="Unassembled WGS sequence"/>
</dbReference>
<evidence type="ECO:0000313" key="1">
    <source>
        <dbReference type="EMBL" id="SJZ57463.1"/>
    </source>
</evidence>
<reference evidence="1 2" key="1">
    <citation type="submission" date="2017-02" db="EMBL/GenBank/DDBJ databases">
        <authorList>
            <person name="Peterson S.W."/>
        </authorList>
    </citation>
    <scope>NUCLEOTIDE SEQUENCE [LARGE SCALE GENOMIC DNA]</scope>
    <source>
        <strain evidence="1 2">ATCC 43324</strain>
    </source>
</reference>
<proteinExistence type="predicted"/>
<dbReference type="EMBL" id="FUXK01000004">
    <property type="protein sequence ID" value="SJZ57463.1"/>
    <property type="molecule type" value="Genomic_DNA"/>
</dbReference>
<dbReference type="STRING" id="28136.SAMN02745202_00516"/>
<name>A0A1T4LRY2_9BACT</name>
<sequence length="74" mass="8759">MSFTSKVYHFCTQTHPFYSQIQPKKQGKIAPFSHFSTIKISEKTIPFYYHVDYKTIRTHAPISPIRHPSPRHLK</sequence>